<protein>
    <submittedName>
        <fullName evidence="1">Uncharacterized protein</fullName>
    </submittedName>
</protein>
<dbReference type="AlphaFoldDB" id="A0A8T3AZ94"/>
<evidence type="ECO:0000313" key="1">
    <source>
        <dbReference type="EMBL" id="KAI0501843.1"/>
    </source>
</evidence>
<evidence type="ECO:0000313" key="2">
    <source>
        <dbReference type="Proteomes" id="UP000829196"/>
    </source>
</evidence>
<dbReference type="EMBL" id="JAGYWB010000012">
    <property type="protein sequence ID" value="KAI0501843.1"/>
    <property type="molecule type" value="Genomic_DNA"/>
</dbReference>
<organism evidence="1 2">
    <name type="scientific">Dendrobium nobile</name>
    <name type="common">Orchid</name>
    <dbReference type="NCBI Taxonomy" id="94219"/>
    <lineage>
        <taxon>Eukaryota</taxon>
        <taxon>Viridiplantae</taxon>
        <taxon>Streptophyta</taxon>
        <taxon>Embryophyta</taxon>
        <taxon>Tracheophyta</taxon>
        <taxon>Spermatophyta</taxon>
        <taxon>Magnoliopsida</taxon>
        <taxon>Liliopsida</taxon>
        <taxon>Asparagales</taxon>
        <taxon>Orchidaceae</taxon>
        <taxon>Epidendroideae</taxon>
        <taxon>Malaxideae</taxon>
        <taxon>Dendrobiinae</taxon>
        <taxon>Dendrobium</taxon>
    </lineage>
</organism>
<keyword evidence="2" id="KW-1185">Reference proteome</keyword>
<sequence length="125" mass="14357">MTSPLLACLWIGRKERTSRNYPSLVRSNRCFLRLPRSLSCSILSRAQEGNEQTAFGSSTSFTRSQLHSSIPLHSFQLRPIMHTRSPYPLPFLPDLYTWNARSTGGKMDRKNFATLAQARWEAHMK</sequence>
<reference evidence="1" key="1">
    <citation type="journal article" date="2022" name="Front. Genet.">
        <title>Chromosome-Scale Assembly of the Dendrobium nobile Genome Provides Insights Into the Molecular Mechanism of the Biosynthesis of the Medicinal Active Ingredient of Dendrobium.</title>
        <authorList>
            <person name="Xu Q."/>
            <person name="Niu S.-C."/>
            <person name="Li K.-L."/>
            <person name="Zheng P.-J."/>
            <person name="Zhang X.-J."/>
            <person name="Jia Y."/>
            <person name="Liu Y."/>
            <person name="Niu Y.-X."/>
            <person name="Yu L.-H."/>
            <person name="Chen D.-F."/>
            <person name="Zhang G.-Q."/>
        </authorList>
    </citation>
    <scope>NUCLEOTIDE SEQUENCE</scope>
    <source>
        <tissue evidence="1">Leaf</tissue>
    </source>
</reference>
<accession>A0A8T3AZ94</accession>
<gene>
    <name evidence="1" type="ORF">KFK09_016788</name>
</gene>
<comment type="caution">
    <text evidence="1">The sequence shown here is derived from an EMBL/GenBank/DDBJ whole genome shotgun (WGS) entry which is preliminary data.</text>
</comment>
<proteinExistence type="predicted"/>
<name>A0A8T3AZ94_DENNO</name>
<dbReference type="Proteomes" id="UP000829196">
    <property type="component" value="Unassembled WGS sequence"/>
</dbReference>